<dbReference type="InParanoid" id="A0A1Q6DRT3"/>
<accession>A0A1Q6DRT3</accession>
<comment type="caution">
    <text evidence="1">The sequence shown here is derived from an EMBL/GenBank/DDBJ whole genome shotgun (WGS) entry which is preliminary data.</text>
</comment>
<name>A0A1Q6DRT3_METT1</name>
<sequence length="75" mass="9050">MNMRSKQNKKIPLPNNPYKIYKEENYYKVPFPRYIARILGLSEEELCESYDVKMFVDRERKEVRLQLVSCDSGEE</sequence>
<dbReference type="EMBL" id="MSDW01000004">
    <property type="protein sequence ID" value="OKY77085.1"/>
    <property type="molecule type" value="Genomic_DNA"/>
</dbReference>
<evidence type="ECO:0000313" key="1">
    <source>
        <dbReference type="EMBL" id="OKY77085.1"/>
    </source>
</evidence>
<dbReference type="AlphaFoldDB" id="A0A1Q6DRT3"/>
<evidence type="ECO:0000313" key="2">
    <source>
        <dbReference type="Proteomes" id="UP000185744"/>
    </source>
</evidence>
<gene>
    <name evidence="1" type="ORF">BTN85_2208</name>
</gene>
<organism evidence="1 2">
    <name type="scientific">Methanohalarchaeum thermophilum</name>
    <dbReference type="NCBI Taxonomy" id="1903181"/>
    <lineage>
        <taxon>Archaea</taxon>
        <taxon>Methanobacteriati</taxon>
        <taxon>Methanobacteriota</taxon>
        <taxon>Methanonatronarchaeia</taxon>
        <taxon>Methanonatronarchaeales</taxon>
        <taxon>Methanonatronarchaeaceae</taxon>
        <taxon>Candidatus Methanohalarchaeum</taxon>
    </lineage>
</organism>
<dbReference type="STRING" id="1903181.BTN85_2208"/>
<keyword evidence="2" id="KW-1185">Reference proteome</keyword>
<proteinExistence type="predicted"/>
<reference evidence="1" key="1">
    <citation type="submission" date="2016-12" db="EMBL/GenBank/DDBJ databases">
        <title>Discovery of methanogenic haloarchaea.</title>
        <authorList>
            <person name="Sorokin D.Y."/>
            <person name="Makarova K.S."/>
            <person name="Abbas B."/>
            <person name="Ferrer M."/>
            <person name="Golyshin P.N."/>
        </authorList>
    </citation>
    <scope>NUCLEOTIDE SEQUENCE [LARGE SCALE GENOMIC DNA]</scope>
    <source>
        <strain evidence="1">HMET1</strain>
    </source>
</reference>
<dbReference type="Proteomes" id="UP000185744">
    <property type="component" value="Unassembled WGS sequence"/>
</dbReference>
<protein>
    <submittedName>
        <fullName evidence="1">Uncharacterized protein</fullName>
    </submittedName>
</protein>